<accession>A0ACC3DFF5</accession>
<protein>
    <submittedName>
        <fullName evidence="1">Uncharacterized protein</fullName>
    </submittedName>
</protein>
<dbReference type="EMBL" id="JAWDJW010005331">
    <property type="protein sequence ID" value="KAK3068272.1"/>
    <property type="molecule type" value="Genomic_DNA"/>
</dbReference>
<comment type="caution">
    <text evidence="1">The sequence shown here is derived from an EMBL/GenBank/DDBJ whole genome shotgun (WGS) entry which is preliminary data.</text>
</comment>
<proteinExistence type="predicted"/>
<dbReference type="Proteomes" id="UP001186974">
    <property type="component" value="Unassembled WGS sequence"/>
</dbReference>
<sequence>MAANDPLDLSLRLASLRIERGDVIVALSALPEDRLLVRSADLAVFKWFAPGLSERWRGPGASQIVDPESRTNIKITTYILGMQWAGPSRQGGEAGYVFSLERGELTVVKRVHDSMEDLSYYFGRLFHACDLSQGYDERPEEQDQHYGIGQLYKTHDYAIRIHKLLFGLLYGIRYDFSSITLSRLAKCVAEIVAYAEYYTMLSAIAPT</sequence>
<organism evidence="1 2">
    <name type="scientific">Coniosporium uncinatum</name>
    <dbReference type="NCBI Taxonomy" id="93489"/>
    <lineage>
        <taxon>Eukaryota</taxon>
        <taxon>Fungi</taxon>
        <taxon>Dikarya</taxon>
        <taxon>Ascomycota</taxon>
        <taxon>Pezizomycotina</taxon>
        <taxon>Dothideomycetes</taxon>
        <taxon>Dothideomycetes incertae sedis</taxon>
        <taxon>Coniosporium</taxon>
    </lineage>
</organism>
<evidence type="ECO:0000313" key="1">
    <source>
        <dbReference type="EMBL" id="KAK3068272.1"/>
    </source>
</evidence>
<gene>
    <name evidence="1" type="ORF">LTS18_000732</name>
</gene>
<keyword evidence="2" id="KW-1185">Reference proteome</keyword>
<feature type="non-terminal residue" evidence="1">
    <location>
        <position position="207"/>
    </location>
</feature>
<evidence type="ECO:0000313" key="2">
    <source>
        <dbReference type="Proteomes" id="UP001186974"/>
    </source>
</evidence>
<name>A0ACC3DFF5_9PEZI</name>
<reference evidence="1" key="1">
    <citation type="submission" date="2024-09" db="EMBL/GenBank/DDBJ databases">
        <title>Black Yeasts Isolated from many extreme environments.</title>
        <authorList>
            <person name="Coleine C."/>
            <person name="Stajich J.E."/>
            <person name="Selbmann L."/>
        </authorList>
    </citation>
    <scope>NUCLEOTIDE SEQUENCE</scope>
    <source>
        <strain evidence="1">CCFEE 5737</strain>
    </source>
</reference>